<protein>
    <submittedName>
        <fullName evidence="1">Uncharacterized protein</fullName>
    </submittedName>
</protein>
<proteinExistence type="predicted"/>
<dbReference type="AlphaFoldDB" id="A0A7R8WBM4"/>
<reference evidence="1" key="1">
    <citation type="submission" date="2020-11" db="EMBL/GenBank/DDBJ databases">
        <authorList>
            <person name="Tran Van P."/>
        </authorList>
    </citation>
    <scope>NUCLEOTIDE SEQUENCE</scope>
</reference>
<dbReference type="EMBL" id="OB661621">
    <property type="protein sequence ID" value="CAD7228625.1"/>
    <property type="molecule type" value="Genomic_DNA"/>
</dbReference>
<accession>A0A7R8WBM4</accession>
<evidence type="ECO:0000313" key="1">
    <source>
        <dbReference type="EMBL" id="CAD7228625.1"/>
    </source>
</evidence>
<dbReference type="OrthoDB" id="7305308at2759"/>
<organism evidence="1">
    <name type="scientific">Cyprideis torosa</name>
    <dbReference type="NCBI Taxonomy" id="163714"/>
    <lineage>
        <taxon>Eukaryota</taxon>
        <taxon>Metazoa</taxon>
        <taxon>Ecdysozoa</taxon>
        <taxon>Arthropoda</taxon>
        <taxon>Crustacea</taxon>
        <taxon>Oligostraca</taxon>
        <taxon>Ostracoda</taxon>
        <taxon>Podocopa</taxon>
        <taxon>Podocopida</taxon>
        <taxon>Cytherocopina</taxon>
        <taxon>Cytheroidea</taxon>
        <taxon>Cytherideidae</taxon>
        <taxon>Cyprideis</taxon>
    </lineage>
</organism>
<name>A0A7R8WBM4_9CRUS</name>
<gene>
    <name evidence="1" type="ORF">CTOB1V02_LOCUS6505</name>
</gene>
<sequence length="185" mass="19447">MAQSPHTAAPLPGSVSVRTGRPSDCECPHTAAPLPGSVSVRTGRPFCECPHTAAPLPESVSVRTGRPSDCECPHTAAPLPESVSVRTGRPSDCECPHTAAPLPGSVSVRTGRPSDCEAIVSLIRGLAEYERMGNHCHINTQVLLRDGFEAGAQPWFYSIVATRRTAVPTTQQGVQDAGTSEELIG</sequence>
<dbReference type="Gene3D" id="3.40.630.30">
    <property type="match status" value="1"/>
</dbReference>